<evidence type="ECO:0000313" key="3">
    <source>
        <dbReference type="Proteomes" id="UP001321700"/>
    </source>
</evidence>
<reference evidence="2 3" key="1">
    <citation type="submission" date="2023-08" db="EMBL/GenBank/DDBJ databases">
        <title>Rhodoferax potami sp. nov. and Rhodoferax mekongensis sp. nov., isolated from the Mekong River in Thailand.</title>
        <authorList>
            <person name="Kitikhun S."/>
            <person name="Charoenyingcharoen P."/>
            <person name="Siriarchawattana P."/>
            <person name="Likhitrattanapisal S."/>
            <person name="Nilsakha T."/>
            <person name="Chanpet A."/>
            <person name="Rattanawaree P."/>
            <person name="Ingsriswang S."/>
        </authorList>
    </citation>
    <scope>NUCLEOTIDE SEQUENCE [LARGE SCALE GENOMIC DNA]</scope>
    <source>
        <strain evidence="2 3">TBRC 17660</strain>
    </source>
</reference>
<dbReference type="PROSITE" id="PS50531">
    <property type="entry name" value="HTH_IS21"/>
    <property type="match status" value="1"/>
</dbReference>
<protein>
    <submittedName>
        <fullName evidence="2">IS21 family transposase</fullName>
    </submittedName>
</protein>
<feature type="non-terminal residue" evidence="2">
    <location>
        <position position="80"/>
    </location>
</feature>
<dbReference type="InterPro" id="IPR017894">
    <property type="entry name" value="HTH_IS21_transposase_type"/>
</dbReference>
<dbReference type="Proteomes" id="UP001321700">
    <property type="component" value="Unassembled WGS sequence"/>
</dbReference>
<evidence type="ECO:0000259" key="1">
    <source>
        <dbReference type="PROSITE" id="PS50531"/>
    </source>
</evidence>
<comment type="caution">
    <text evidence="2">The sequence shown here is derived from an EMBL/GenBank/DDBJ whole genome shotgun (WGS) entry which is preliminary data.</text>
</comment>
<evidence type="ECO:0000313" key="2">
    <source>
        <dbReference type="EMBL" id="MDT7520799.1"/>
    </source>
</evidence>
<sequence length="80" mass="9113">MITNEEYMELKVLRKHRLSLREISVQTGMAVNTVRKYLEGGPPAMKKLPACKSKLDPFKDYLAGRIQAAKPDWIPATVLR</sequence>
<proteinExistence type="predicted"/>
<feature type="domain" description="HTH IS21-type" evidence="1">
    <location>
        <begin position="5"/>
        <end position="66"/>
    </location>
</feature>
<gene>
    <name evidence="2" type="ORF">RAE19_19390</name>
</gene>
<organism evidence="2 3">
    <name type="scientific">Rhodoferax potami</name>
    <dbReference type="NCBI Taxonomy" id="3068338"/>
    <lineage>
        <taxon>Bacteria</taxon>
        <taxon>Pseudomonadati</taxon>
        <taxon>Pseudomonadota</taxon>
        <taxon>Betaproteobacteria</taxon>
        <taxon>Burkholderiales</taxon>
        <taxon>Comamonadaceae</taxon>
        <taxon>Rhodoferax</taxon>
    </lineage>
</organism>
<accession>A0ABU3KU94</accession>
<dbReference type="EMBL" id="JAVBIK010000003">
    <property type="protein sequence ID" value="MDT7520799.1"/>
    <property type="molecule type" value="Genomic_DNA"/>
</dbReference>
<dbReference type="Gene3D" id="1.10.10.60">
    <property type="entry name" value="Homeodomain-like"/>
    <property type="match status" value="1"/>
</dbReference>
<name>A0ABU3KU94_9BURK</name>
<keyword evidence="3" id="KW-1185">Reference proteome</keyword>